<keyword evidence="3" id="KW-0808">Transferase</keyword>
<dbReference type="InterPro" id="IPR017926">
    <property type="entry name" value="GATASE"/>
</dbReference>
<protein>
    <recommendedName>
        <fullName evidence="2">aminodeoxychorismate synthase</fullName>
        <ecNumber evidence="2">2.6.1.85</ecNumber>
    </recommendedName>
</protein>
<evidence type="ECO:0000313" key="8">
    <source>
        <dbReference type="EMBL" id="CAH9049575.1"/>
    </source>
</evidence>
<evidence type="ECO:0000259" key="6">
    <source>
        <dbReference type="Pfam" id="PF00425"/>
    </source>
</evidence>
<feature type="domain" description="Glutamine amidotransferase" evidence="5">
    <location>
        <begin position="4"/>
        <end position="183"/>
    </location>
</feature>
<gene>
    <name evidence="8" type="primary">menF</name>
    <name evidence="8" type="ORF">PSECIP111854_00220</name>
</gene>
<dbReference type="SUPFAM" id="SSF52317">
    <property type="entry name" value="Class I glutamine amidotransferase-like"/>
    <property type="match status" value="1"/>
</dbReference>
<dbReference type="PRINTS" id="PR00099">
    <property type="entry name" value="CPSGATASE"/>
</dbReference>
<dbReference type="NCBIfam" id="TIGR00566">
    <property type="entry name" value="trpG_papA"/>
    <property type="match status" value="1"/>
</dbReference>
<dbReference type="PANTHER" id="PTHR11236:SF18">
    <property type="entry name" value="AMINODEOXYCHORISMATE SYNTHASE"/>
    <property type="match status" value="1"/>
</dbReference>
<keyword evidence="8" id="KW-0413">Isomerase</keyword>
<evidence type="ECO:0000259" key="7">
    <source>
        <dbReference type="Pfam" id="PF04715"/>
    </source>
</evidence>
<evidence type="ECO:0000259" key="5">
    <source>
        <dbReference type="Pfam" id="PF00117"/>
    </source>
</evidence>
<keyword evidence="9" id="KW-1185">Reference proteome</keyword>
<dbReference type="SUPFAM" id="SSF56322">
    <property type="entry name" value="ADC synthase"/>
    <property type="match status" value="1"/>
</dbReference>
<evidence type="ECO:0000256" key="2">
    <source>
        <dbReference type="ARBA" id="ARBA00013139"/>
    </source>
</evidence>
<dbReference type="NCBIfam" id="TIGR00553">
    <property type="entry name" value="pabB"/>
    <property type="match status" value="1"/>
</dbReference>
<dbReference type="PRINTS" id="PR00097">
    <property type="entry name" value="ANTSNTHASEII"/>
</dbReference>
<organism evidence="8 9">
    <name type="scientific">Pseudoalteromonas holothuriae</name>
    <dbReference type="NCBI Taxonomy" id="2963714"/>
    <lineage>
        <taxon>Bacteria</taxon>
        <taxon>Pseudomonadati</taxon>
        <taxon>Pseudomonadota</taxon>
        <taxon>Gammaproteobacteria</taxon>
        <taxon>Alteromonadales</taxon>
        <taxon>Pseudoalteromonadaceae</taxon>
        <taxon>Pseudoalteromonas</taxon>
    </lineage>
</organism>
<keyword evidence="4" id="KW-0315">Glutamine amidotransferase</keyword>
<evidence type="ECO:0000256" key="3">
    <source>
        <dbReference type="ARBA" id="ARBA00022679"/>
    </source>
</evidence>
<dbReference type="InterPro" id="IPR005802">
    <property type="entry name" value="ADC_synth_comp_1"/>
</dbReference>
<dbReference type="PROSITE" id="PS51273">
    <property type="entry name" value="GATASE_TYPE_1"/>
    <property type="match status" value="1"/>
</dbReference>
<dbReference type="CDD" id="cd01743">
    <property type="entry name" value="GATase1_Anthranilate_Synthase"/>
    <property type="match status" value="1"/>
</dbReference>
<dbReference type="Proteomes" id="UP001152467">
    <property type="component" value="Unassembled WGS sequence"/>
</dbReference>
<feature type="domain" description="Chorismate-utilising enzyme C-terminal" evidence="6">
    <location>
        <begin position="434"/>
        <end position="688"/>
    </location>
</feature>
<comment type="similarity">
    <text evidence="1">In the C-terminal section; belongs to the anthranilate synthase component I family.</text>
</comment>
<dbReference type="Gene3D" id="3.60.120.10">
    <property type="entry name" value="Anthranilate synthase"/>
    <property type="match status" value="1"/>
</dbReference>
<sequence>MKILIVDNYDSFTFNLYQYISEVFGVLPTVVKNRDETVDVEEFDAIVISPGPGTPYRESDIGICERIIKTTDKPLLGICLGHQSIVVCMGGNVELSGVPYHGRTSEIVHGGSGIFSNLPNSLEIVRYHSLIAHQPLPEELIATAFTKDGMIMGVEHRTRPMWGVQFHPESVYTNCGRQIIENFKMLVDRHYIECKKPALLAEKSALANEDIEQVQKTQWHCHFETLDVDVKAVDVFRALYKKSKYSFWLDSSSINNAEARFSFMGDASGAESFWFAYDVETKNITLDTHGKKTELTKCYQDFVAESLAATVIGAEDLPFDFCGGLVGFQGYELKSETESVESKYSSKHPDASGVFVDRFIAFDHKTGLVYVVAIEKGNVVGKTKSDALTWLETTCNTLKKIEKEGVNTAANSHALLDKYNKSQQNVEFTLEDGEKEYIEKIAHCKEYILQGESYEICLTNRIRSTLNVEPFALYNVLRQVNPAPRAAYLHCPEFSVLCSSPEKFVSVGRNAVVEAKPIKGTRKRGATEQEDAALIKDLAESEKDHAENLMIVDLLRNDLNRVCEAGSVWVPKAMQIESYASVHQLVSTVRGRLKDQETLASLFGAAFPPGSMTGAPKTRTLEIIDHLESSARGIYSGSIGYMSLNGASELNVAIRTLVASDNSIEIGVGGAITWLSDPEEEFEEILIKGRALMRAITKYATGDENRYQVIGITSDDVADASLEGINTQSDEDLLCAEEEGLEA</sequence>
<dbReference type="PRINTS" id="PR00096">
    <property type="entry name" value="GATASE"/>
</dbReference>
<reference evidence="8" key="1">
    <citation type="submission" date="2022-07" db="EMBL/GenBank/DDBJ databases">
        <authorList>
            <person name="Criscuolo A."/>
        </authorList>
    </citation>
    <scope>NUCLEOTIDE SEQUENCE</scope>
    <source>
        <strain evidence="8">CIP111854</strain>
    </source>
</reference>
<dbReference type="GO" id="GO:0009396">
    <property type="term" value="P:folic acid-containing compound biosynthetic process"/>
    <property type="evidence" value="ECO:0007669"/>
    <property type="project" value="InterPro"/>
</dbReference>
<dbReference type="Pfam" id="PF00117">
    <property type="entry name" value="GATase"/>
    <property type="match status" value="1"/>
</dbReference>
<feature type="domain" description="Anthranilate synthase component I N-terminal" evidence="7">
    <location>
        <begin position="230"/>
        <end position="370"/>
    </location>
</feature>
<dbReference type="GO" id="GO:0005737">
    <property type="term" value="C:cytoplasm"/>
    <property type="evidence" value="ECO:0007669"/>
    <property type="project" value="TreeGrafter"/>
</dbReference>
<dbReference type="GO" id="GO:0046820">
    <property type="term" value="F:4-amino-4-deoxychorismate synthase activity"/>
    <property type="evidence" value="ECO:0007669"/>
    <property type="project" value="UniProtKB-EC"/>
</dbReference>
<dbReference type="InterPro" id="IPR015890">
    <property type="entry name" value="Chorismate_C"/>
</dbReference>
<dbReference type="GO" id="GO:0000162">
    <property type="term" value="P:L-tryptophan biosynthetic process"/>
    <property type="evidence" value="ECO:0007669"/>
    <property type="project" value="TreeGrafter"/>
</dbReference>
<comment type="caution">
    <text evidence="8">The sequence shown here is derived from an EMBL/GenBank/DDBJ whole genome shotgun (WGS) entry which is preliminary data.</text>
</comment>
<dbReference type="GO" id="GO:0008153">
    <property type="term" value="P:4-aminobenzoate biosynthetic process"/>
    <property type="evidence" value="ECO:0007669"/>
    <property type="project" value="TreeGrafter"/>
</dbReference>
<dbReference type="InterPro" id="IPR019999">
    <property type="entry name" value="Anth_synth_I-like"/>
</dbReference>
<dbReference type="Pfam" id="PF04715">
    <property type="entry name" value="Anth_synt_I_N"/>
    <property type="match status" value="1"/>
</dbReference>
<evidence type="ECO:0000313" key="9">
    <source>
        <dbReference type="Proteomes" id="UP001152467"/>
    </source>
</evidence>
<dbReference type="InterPro" id="IPR005801">
    <property type="entry name" value="ADC_synthase"/>
</dbReference>
<proteinExistence type="inferred from homology"/>
<accession>A0A9W4QQX9</accession>
<dbReference type="InterPro" id="IPR006221">
    <property type="entry name" value="TrpG/PapA_dom"/>
</dbReference>
<dbReference type="FunFam" id="3.40.50.880:FF:000003">
    <property type="entry name" value="Anthranilate synthase component II"/>
    <property type="match status" value="1"/>
</dbReference>
<name>A0A9W4QQX9_9GAMM</name>
<dbReference type="InterPro" id="IPR029062">
    <property type="entry name" value="Class_I_gatase-like"/>
</dbReference>
<evidence type="ECO:0000256" key="1">
    <source>
        <dbReference type="ARBA" id="ARBA00005970"/>
    </source>
</evidence>
<dbReference type="EC" id="2.6.1.85" evidence="2"/>
<dbReference type="EMBL" id="CAMAPC010000001">
    <property type="protein sequence ID" value="CAH9049575.1"/>
    <property type="molecule type" value="Genomic_DNA"/>
</dbReference>
<dbReference type="Pfam" id="PF00425">
    <property type="entry name" value="Chorismate_bind"/>
    <property type="match status" value="1"/>
</dbReference>
<evidence type="ECO:0000256" key="4">
    <source>
        <dbReference type="ARBA" id="ARBA00022962"/>
    </source>
</evidence>
<dbReference type="PANTHER" id="PTHR11236">
    <property type="entry name" value="AMINOBENZOATE/ANTHRANILATE SYNTHASE"/>
    <property type="match status" value="1"/>
</dbReference>
<dbReference type="RefSeq" id="WP_261625583.1">
    <property type="nucleotide sequence ID" value="NZ_CAMAPC010000001.1"/>
</dbReference>
<dbReference type="Gene3D" id="3.40.50.880">
    <property type="match status" value="1"/>
</dbReference>
<dbReference type="GO" id="GO:0016853">
    <property type="term" value="F:isomerase activity"/>
    <property type="evidence" value="ECO:0007669"/>
    <property type="project" value="UniProtKB-KW"/>
</dbReference>
<dbReference type="AlphaFoldDB" id="A0A9W4QQX9"/>
<dbReference type="InterPro" id="IPR006805">
    <property type="entry name" value="Anth_synth_I_N"/>
</dbReference>